<feature type="transmembrane region" description="Helical" evidence="1">
    <location>
        <begin position="25"/>
        <end position="47"/>
    </location>
</feature>
<comment type="caution">
    <text evidence="2">The sequence shown here is derived from an EMBL/GenBank/DDBJ whole genome shotgun (WGS) entry which is preliminary data.</text>
</comment>
<dbReference type="EMBL" id="JBFTEG010000002">
    <property type="protein sequence ID" value="MEX6501096.1"/>
    <property type="molecule type" value="Genomic_DNA"/>
</dbReference>
<organism evidence="2 3">
    <name type="scientific">Pseudomonas zhanjiangensis</name>
    <dbReference type="NCBI Taxonomy" id="3239015"/>
    <lineage>
        <taxon>Bacteria</taxon>
        <taxon>Pseudomonadati</taxon>
        <taxon>Pseudomonadota</taxon>
        <taxon>Gammaproteobacteria</taxon>
        <taxon>Pseudomonadales</taxon>
        <taxon>Pseudomonadaceae</taxon>
        <taxon>Pseudomonas</taxon>
    </lineage>
</organism>
<dbReference type="Proteomes" id="UP001560296">
    <property type="component" value="Unassembled WGS sequence"/>
</dbReference>
<proteinExistence type="predicted"/>
<dbReference type="InterPro" id="IPR018688">
    <property type="entry name" value="PpoB2-like"/>
</dbReference>
<keyword evidence="1" id="KW-1133">Transmembrane helix</keyword>
<feature type="transmembrane region" description="Helical" evidence="1">
    <location>
        <begin position="243"/>
        <end position="264"/>
    </location>
</feature>
<keyword evidence="1" id="KW-0812">Transmembrane</keyword>
<feature type="transmembrane region" description="Helical" evidence="1">
    <location>
        <begin position="67"/>
        <end position="88"/>
    </location>
</feature>
<feature type="transmembrane region" description="Helical" evidence="1">
    <location>
        <begin position="204"/>
        <end position="237"/>
    </location>
</feature>
<dbReference type="RefSeq" id="WP_369286035.1">
    <property type="nucleotide sequence ID" value="NZ_JBFTEG010000002.1"/>
</dbReference>
<evidence type="ECO:0000313" key="2">
    <source>
        <dbReference type="EMBL" id="MEX6501096.1"/>
    </source>
</evidence>
<accession>A0ABV3YP97</accession>
<gene>
    <name evidence="2" type="ORF">AB5S05_03405</name>
</gene>
<feature type="transmembrane region" description="Helical" evidence="1">
    <location>
        <begin position="149"/>
        <end position="167"/>
    </location>
</feature>
<evidence type="ECO:0000256" key="1">
    <source>
        <dbReference type="SAM" id="Phobius"/>
    </source>
</evidence>
<keyword evidence="3" id="KW-1185">Reference proteome</keyword>
<name>A0ABV3YP97_9PSED</name>
<protein>
    <submittedName>
        <fullName evidence="2">DUF2182 domain-containing protein</fullName>
    </submittedName>
</protein>
<keyword evidence="1" id="KW-0472">Membrane</keyword>
<reference evidence="2 3" key="1">
    <citation type="submission" date="2024-07" db="EMBL/GenBank/DDBJ databases">
        <authorList>
            <person name="Li M."/>
        </authorList>
    </citation>
    <scope>NUCLEOTIDE SEQUENCE [LARGE SCALE GENOMIC DNA]</scope>
    <source>
        <strain evidence="2 3">25A3E</strain>
    </source>
</reference>
<sequence>MQAVSAGAADQQRRLPHWPLSREQWLCLLCLLAMTGMAWLILLRLAAPGAMTDMAMAAMPMPWRAADALLMLAMWSVMMVGMMLPSALPMILLYQQMLRRYQNAPQRHLALLLFCLAYLLIWGGFSLVATTVQWGLDRLTLLDPQMRSQSHWLGAALLLGAGVYQWLPGKSACLAHCRGPVQFLLGHWRAGILGGWRMGLSHGLYCLGCCWMLMALLFVGGVMNLLWVAAISLYVLLEKLLPHGLWLGRGAGLLLIAWALALLLY</sequence>
<dbReference type="Pfam" id="PF09948">
    <property type="entry name" value="PpoB2"/>
    <property type="match status" value="1"/>
</dbReference>
<feature type="transmembrane region" description="Helical" evidence="1">
    <location>
        <begin position="109"/>
        <end position="129"/>
    </location>
</feature>
<evidence type="ECO:0000313" key="3">
    <source>
        <dbReference type="Proteomes" id="UP001560296"/>
    </source>
</evidence>